<dbReference type="PANTHER" id="PTHR35566">
    <property type="entry name" value="BLR3599 PROTEIN"/>
    <property type="match status" value="1"/>
</dbReference>
<dbReference type="Pfam" id="PF05936">
    <property type="entry name" value="T6SS_VasE"/>
    <property type="match status" value="1"/>
</dbReference>
<name>A0A246WKI8_9BURK</name>
<comment type="caution">
    <text evidence="2">The sequence shown here is derived from an EMBL/GenBank/DDBJ whole genome shotgun (WGS) entry which is preliminary data.</text>
</comment>
<dbReference type="RefSeq" id="WP_079217144.1">
    <property type="nucleotide sequence ID" value="NZ_CP018845.1"/>
</dbReference>
<evidence type="ECO:0000313" key="1">
    <source>
        <dbReference type="EMBL" id="NUU02182.1"/>
    </source>
</evidence>
<dbReference type="EMBL" id="NJGU01000015">
    <property type="protein sequence ID" value="OWY26798.1"/>
    <property type="molecule type" value="Genomic_DNA"/>
</dbReference>
<sequence>MEDKKAIYWHQGMFMQPQHFQMADLHGQFRNKPLMESGLPHFWGVGELELSASAAANRSIEIERAQLLFPDRSYIEYPGNAAIAPRSFDSAWVEGDKPFTVYLGIRKLSAQEKNATLADSLADAAAAPTRFASLGNPPEVPDLYSDGPPSQVRTLLHVVKVFFETELENLGDYDLIPIARLVRDGDAIKLADNFIPPCYTLGGSDVLMRTIRDIRDELSGRTRQLQEYKSPREMQKAEFDASYMVFLLALRSLNRASPYLFHLTETRQVHPWMAYGALRQLIGELSSFSERFNMLGEAADGTPGLPPYDHTELNKCFSRAHALISSLLNEITVGPEFLAILEYRDGLYAGELPHTFFDRRNRFYLVVRTEQDAKWVTDSLQHDARLATPEDISGLVAHALPGLELIHMPVAPQGLPRRAYSYYFRIEQVSQLWDSVERQGGIALQWLDAPEDMKAEIVVLRR</sequence>
<organism evidence="2 3">
    <name type="scientific">Herbaspirillum robiniae</name>
    <dbReference type="NCBI Taxonomy" id="2014887"/>
    <lineage>
        <taxon>Bacteria</taxon>
        <taxon>Pseudomonadati</taxon>
        <taxon>Pseudomonadota</taxon>
        <taxon>Betaproteobacteria</taxon>
        <taxon>Burkholderiales</taxon>
        <taxon>Oxalobacteraceae</taxon>
        <taxon>Herbaspirillum</taxon>
    </lineage>
</organism>
<evidence type="ECO:0000313" key="4">
    <source>
        <dbReference type="Proteomes" id="UP000536746"/>
    </source>
</evidence>
<reference evidence="2 3" key="1">
    <citation type="submission" date="2017-06" db="EMBL/GenBank/DDBJ databases">
        <title>Herbaspirillum phytohormonus sp. nov., isolated from the root nodule of Robinia pseudoacacia in lead-zinc mine.</title>
        <authorList>
            <person name="Fan M."/>
            <person name="Lin Y."/>
        </authorList>
    </citation>
    <scope>NUCLEOTIDE SEQUENCE [LARGE SCALE GENOMIC DNA]</scope>
    <source>
        <strain evidence="2 3">HZ10</strain>
    </source>
</reference>
<gene>
    <name evidence="1" type="primary">tssK</name>
    <name evidence="2" type="ORF">CEJ42_21915</name>
    <name evidence="1" type="ORF">HNO84_11280</name>
</gene>
<evidence type="ECO:0000313" key="3">
    <source>
        <dbReference type="Proteomes" id="UP000197596"/>
    </source>
</evidence>
<dbReference type="AlphaFoldDB" id="A0A246WKI8"/>
<dbReference type="Proteomes" id="UP000197596">
    <property type="component" value="Unassembled WGS sequence"/>
</dbReference>
<proteinExistence type="predicted"/>
<evidence type="ECO:0000313" key="2">
    <source>
        <dbReference type="EMBL" id="OWY26798.1"/>
    </source>
</evidence>
<reference evidence="1 4" key="2">
    <citation type="journal article" date="2020" name="Front. Plant Sci.">
        <title>Isolation of Rhizosphere Bacteria That Improve Quality and Water Stress Tolerance in Greenhouse Ornamentals.</title>
        <authorList>
            <person name="Nordstedt N.P."/>
            <person name="Jones M.L."/>
        </authorList>
    </citation>
    <scope>NUCLEOTIDE SEQUENCE [LARGE SCALE GENOMIC DNA]</scope>
    <source>
        <strain evidence="1 4">C6C2</strain>
    </source>
</reference>
<dbReference type="NCBIfam" id="TIGR03353">
    <property type="entry name" value="VI_chp_4"/>
    <property type="match status" value="1"/>
</dbReference>
<accession>A0A246WKI8</accession>
<keyword evidence="4" id="KW-1185">Reference proteome</keyword>
<dbReference type="EMBL" id="JABFMT010000009">
    <property type="protein sequence ID" value="NUU02182.1"/>
    <property type="molecule type" value="Genomic_DNA"/>
</dbReference>
<protein>
    <submittedName>
        <fullName evidence="1">Type VI secretion system baseplate subunit TssK</fullName>
    </submittedName>
    <submittedName>
        <fullName evidence="2">Type VI secretion system-associated protein</fullName>
    </submittedName>
</protein>
<dbReference type="OrthoDB" id="9775333at2"/>
<dbReference type="Proteomes" id="UP000536746">
    <property type="component" value="Unassembled WGS sequence"/>
</dbReference>
<dbReference type="InterPro" id="IPR010263">
    <property type="entry name" value="T6SS_TssK"/>
</dbReference>
<dbReference type="PANTHER" id="PTHR35566:SF1">
    <property type="entry name" value="TYPE VI SECRETION SYSTEM BASEPLATE COMPONENT TSSK1"/>
    <property type="match status" value="1"/>
</dbReference>